<evidence type="ECO:0000313" key="3">
    <source>
        <dbReference type="Proteomes" id="UP000178240"/>
    </source>
</evidence>
<reference evidence="2 3" key="1">
    <citation type="journal article" date="2016" name="Nat. Commun.">
        <title>Thousands of microbial genomes shed light on interconnected biogeochemical processes in an aquifer system.</title>
        <authorList>
            <person name="Anantharaman K."/>
            <person name="Brown C.T."/>
            <person name="Hug L.A."/>
            <person name="Sharon I."/>
            <person name="Castelle C.J."/>
            <person name="Probst A.J."/>
            <person name="Thomas B.C."/>
            <person name="Singh A."/>
            <person name="Wilkins M.J."/>
            <person name="Karaoz U."/>
            <person name="Brodie E.L."/>
            <person name="Williams K.H."/>
            <person name="Hubbard S.S."/>
            <person name="Banfield J.F."/>
        </authorList>
    </citation>
    <scope>NUCLEOTIDE SEQUENCE [LARGE SCALE GENOMIC DNA]</scope>
</reference>
<dbReference type="Pfam" id="PF04350">
    <property type="entry name" value="PilO"/>
    <property type="match status" value="1"/>
</dbReference>
<gene>
    <name evidence="2" type="ORF">A2744_02725</name>
</gene>
<accession>A0A1G1XYJ5</accession>
<protein>
    <submittedName>
        <fullName evidence="2">Uncharacterized protein</fullName>
    </submittedName>
</protein>
<organism evidence="2 3">
    <name type="scientific">Candidatus Buchananbacteria bacterium RIFCSPHIGHO2_01_FULL_44_11</name>
    <dbReference type="NCBI Taxonomy" id="1797535"/>
    <lineage>
        <taxon>Bacteria</taxon>
        <taxon>Candidatus Buchananiibacteriota</taxon>
    </lineage>
</organism>
<keyword evidence="1" id="KW-0812">Transmembrane</keyword>
<dbReference type="Gene3D" id="3.30.70.60">
    <property type="match status" value="1"/>
</dbReference>
<dbReference type="InterPro" id="IPR014717">
    <property type="entry name" value="Transl_elong_EF1B/ribsomal_bS6"/>
</dbReference>
<sequence>MQESQTKTKSVALTKFLVRYSKLITFFLVVIIIFSSYFFIIGPKYESVNLGGQYSLDTLTQERDQRQNYLADLKALVARYQQISQADIVRLEKTLPLKKDVASLFVQFQALAEKHQFRLLSVNIDDAIDRTAATTAAAGVQQLNVSLNLAGGSYVNLKEFLASIESNLRLFDINAVYFSPDSSSYSMNLFTYYLN</sequence>
<feature type="transmembrane region" description="Helical" evidence="1">
    <location>
        <begin position="20"/>
        <end position="40"/>
    </location>
</feature>
<evidence type="ECO:0000256" key="1">
    <source>
        <dbReference type="SAM" id="Phobius"/>
    </source>
</evidence>
<dbReference type="GO" id="GO:0043107">
    <property type="term" value="P:type IV pilus-dependent motility"/>
    <property type="evidence" value="ECO:0007669"/>
    <property type="project" value="InterPro"/>
</dbReference>
<dbReference type="AlphaFoldDB" id="A0A1G1XYJ5"/>
<dbReference type="Proteomes" id="UP000178240">
    <property type="component" value="Unassembled WGS sequence"/>
</dbReference>
<dbReference type="STRING" id="1797535.A2744_02725"/>
<dbReference type="GO" id="GO:0043683">
    <property type="term" value="P:type IV pilus assembly"/>
    <property type="evidence" value="ECO:0007669"/>
    <property type="project" value="InterPro"/>
</dbReference>
<keyword evidence="1" id="KW-1133">Transmembrane helix</keyword>
<name>A0A1G1XYJ5_9BACT</name>
<dbReference type="EMBL" id="MHIE01000029">
    <property type="protein sequence ID" value="OGY45014.1"/>
    <property type="molecule type" value="Genomic_DNA"/>
</dbReference>
<dbReference type="InterPro" id="IPR007445">
    <property type="entry name" value="PilO"/>
</dbReference>
<evidence type="ECO:0000313" key="2">
    <source>
        <dbReference type="EMBL" id="OGY45014.1"/>
    </source>
</evidence>
<comment type="caution">
    <text evidence="2">The sequence shown here is derived from an EMBL/GenBank/DDBJ whole genome shotgun (WGS) entry which is preliminary data.</text>
</comment>
<proteinExistence type="predicted"/>
<keyword evidence="1" id="KW-0472">Membrane</keyword>